<keyword evidence="5" id="KW-0732">Signal</keyword>
<keyword evidence="7" id="KW-1185">Reference proteome</keyword>
<evidence type="ECO:0000256" key="1">
    <source>
        <dbReference type="ARBA" id="ARBA00009865"/>
    </source>
</evidence>
<feature type="signal peptide" evidence="5">
    <location>
        <begin position="1"/>
        <end position="25"/>
    </location>
</feature>
<dbReference type="GO" id="GO:0016787">
    <property type="term" value="F:hydrolase activity"/>
    <property type="evidence" value="ECO:0007669"/>
    <property type="project" value="UniProtKB-KW"/>
</dbReference>
<gene>
    <name evidence="6" type="ORF">GCM10022276_03850</name>
</gene>
<dbReference type="InterPro" id="IPR006710">
    <property type="entry name" value="Glyco_hydro_43"/>
</dbReference>
<reference evidence="7" key="1">
    <citation type="journal article" date="2019" name="Int. J. Syst. Evol. Microbiol.">
        <title>The Global Catalogue of Microorganisms (GCM) 10K type strain sequencing project: providing services to taxonomists for standard genome sequencing and annotation.</title>
        <authorList>
            <consortium name="The Broad Institute Genomics Platform"/>
            <consortium name="The Broad Institute Genome Sequencing Center for Infectious Disease"/>
            <person name="Wu L."/>
            <person name="Ma J."/>
        </authorList>
    </citation>
    <scope>NUCLEOTIDE SEQUENCE [LARGE SCALE GENOMIC DNA]</scope>
    <source>
        <strain evidence="7">JCM 17543</strain>
    </source>
</reference>
<dbReference type="EMBL" id="BAABBM010000001">
    <property type="protein sequence ID" value="GAA3887983.1"/>
    <property type="molecule type" value="Genomic_DNA"/>
</dbReference>
<evidence type="ECO:0000256" key="3">
    <source>
        <dbReference type="ARBA" id="ARBA00023295"/>
    </source>
</evidence>
<dbReference type="RefSeq" id="WP_344698008.1">
    <property type="nucleotide sequence ID" value="NZ_BAABBM010000001.1"/>
</dbReference>
<keyword evidence="2 4" id="KW-0378">Hydrolase</keyword>
<protein>
    <submittedName>
        <fullName evidence="6">Glycoside hydrolase family 43 protein</fullName>
    </submittedName>
</protein>
<dbReference type="Proteomes" id="UP001500827">
    <property type="component" value="Unassembled WGS sequence"/>
</dbReference>
<feature type="chain" id="PRO_5047477339" evidence="5">
    <location>
        <begin position="26"/>
        <end position="337"/>
    </location>
</feature>
<dbReference type="SUPFAM" id="SSF75005">
    <property type="entry name" value="Arabinanase/levansucrase/invertase"/>
    <property type="match status" value="1"/>
</dbReference>
<comment type="caution">
    <text evidence="6">The sequence shown here is derived from an EMBL/GenBank/DDBJ whole genome shotgun (WGS) entry which is preliminary data.</text>
</comment>
<evidence type="ECO:0000313" key="7">
    <source>
        <dbReference type="Proteomes" id="UP001500827"/>
    </source>
</evidence>
<dbReference type="Pfam" id="PF04616">
    <property type="entry name" value="Glyco_hydro_43"/>
    <property type="match status" value="1"/>
</dbReference>
<sequence>MALRAILKRLAIAASLSCVTASAGADPAFVPVFQQNFPDPFVLLHGSEFVAYSTNDGPNVPMATSPDLVNWRFVTDASGRKRDALPRLGSWAKTGFTWAPEVLQLGGRYLLYYTASDAKRNAQCIGVAEAADPLGPFVDSRNDPIVCQTQLGGSIDADAFKDADGKLYLYFKNDGNRVGKHSSIWAQQLSADGLSVSGEAKELIHDDQGWEQKLVEAPTMVRSPIGYELFFSAAFFGWNDDQERSPYGMGYATCSGPLGPCKKSPTNPMLHSFYDRESGCISGPGHQSIFTVGQRSFMSFHAWEATSGCRKAADKRYLYIAPIFWKDGKPQLGPSLR</sequence>
<comment type="similarity">
    <text evidence="1 4">Belongs to the glycosyl hydrolase 43 family.</text>
</comment>
<proteinExistence type="inferred from homology"/>
<accession>A0ABP7KX74</accession>
<dbReference type="InterPro" id="IPR023296">
    <property type="entry name" value="Glyco_hydro_beta-prop_sf"/>
</dbReference>
<dbReference type="PANTHER" id="PTHR42812:SF5">
    <property type="entry name" value="ENDO-ARABINASE"/>
    <property type="match status" value="1"/>
</dbReference>
<keyword evidence="3 4" id="KW-0326">Glycosidase</keyword>
<evidence type="ECO:0000313" key="6">
    <source>
        <dbReference type="EMBL" id="GAA3887983.1"/>
    </source>
</evidence>
<dbReference type="Gene3D" id="2.115.10.20">
    <property type="entry name" value="Glycosyl hydrolase domain, family 43"/>
    <property type="match status" value="1"/>
</dbReference>
<organism evidence="6 7">
    <name type="scientific">Sphingomonas limnosediminicola</name>
    <dbReference type="NCBI Taxonomy" id="940133"/>
    <lineage>
        <taxon>Bacteria</taxon>
        <taxon>Pseudomonadati</taxon>
        <taxon>Pseudomonadota</taxon>
        <taxon>Alphaproteobacteria</taxon>
        <taxon>Sphingomonadales</taxon>
        <taxon>Sphingomonadaceae</taxon>
        <taxon>Sphingomonas</taxon>
    </lineage>
</organism>
<evidence type="ECO:0000256" key="5">
    <source>
        <dbReference type="SAM" id="SignalP"/>
    </source>
</evidence>
<dbReference type="InterPro" id="IPR051795">
    <property type="entry name" value="Glycosyl_Hydrlase_43"/>
</dbReference>
<dbReference type="CDD" id="cd08999">
    <property type="entry name" value="GH43_ABN-like"/>
    <property type="match status" value="1"/>
</dbReference>
<evidence type="ECO:0000256" key="2">
    <source>
        <dbReference type="ARBA" id="ARBA00022801"/>
    </source>
</evidence>
<dbReference type="PANTHER" id="PTHR42812">
    <property type="entry name" value="BETA-XYLOSIDASE"/>
    <property type="match status" value="1"/>
</dbReference>
<evidence type="ECO:0000256" key="4">
    <source>
        <dbReference type="RuleBase" id="RU361187"/>
    </source>
</evidence>
<name>A0ABP7KX74_9SPHN</name>